<comment type="subcellular location">
    <subcellularLocation>
        <location evidence="1">Cytoplasm</location>
        <location evidence="1">Cytoskeleton</location>
        <location evidence="1">Spindle</location>
    </subcellularLocation>
</comment>
<feature type="coiled-coil region" evidence="4">
    <location>
        <begin position="720"/>
        <end position="1161"/>
    </location>
</feature>
<feature type="region of interest" description="Disordered" evidence="5">
    <location>
        <begin position="42"/>
        <end position="63"/>
    </location>
</feature>
<name>A0A9P0AGR0_BEMTA</name>
<evidence type="ECO:0000259" key="6">
    <source>
        <dbReference type="Pfam" id="PF15908"/>
    </source>
</evidence>
<feature type="compositionally biased region" description="Polar residues" evidence="5">
    <location>
        <begin position="52"/>
        <end position="63"/>
    </location>
</feature>
<protein>
    <recommendedName>
        <fullName evidence="6">Hyaluronan-mediated motility receptor C-terminal domain-containing protein</fullName>
    </recommendedName>
</protein>
<evidence type="ECO:0000256" key="5">
    <source>
        <dbReference type="SAM" id="MobiDB-lite"/>
    </source>
</evidence>
<organism evidence="7 8">
    <name type="scientific">Bemisia tabaci</name>
    <name type="common">Sweetpotato whitefly</name>
    <name type="synonym">Aleurodes tabaci</name>
    <dbReference type="NCBI Taxonomy" id="7038"/>
    <lineage>
        <taxon>Eukaryota</taxon>
        <taxon>Metazoa</taxon>
        <taxon>Ecdysozoa</taxon>
        <taxon>Arthropoda</taxon>
        <taxon>Hexapoda</taxon>
        <taxon>Insecta</taxon>
        <taxon>Pterygota</taxon>
        <taxon>Neoptera</taxon>
        <taxon>Paraneoptera</taxon>
        <taxon>Hemiptera</taxon>
        <taxon>Sternorrhyncha</taxon>
        <taxon>Aleyrodoidea</taxon>
        <taxon>Aleyrodidae</taxon>
        <taxon>Aleyrodinae</taxon>
        <taxon>Bemisia</taxon>
    </lineage>
</organism>
<evidence type="ECO:0000313" key="7">
    <source>
        <dbReference type="EMBL" id="CAH0392508.1"/>
    </source>
</evidence>
<dbReference type="Proteomes" id="UP001152759">
    <property type="component" value="Chromosome 6"/>
</dbReference>
<feature type="domain" description="Hyaluronan-mediated motility receptor C-terminal" evidence="6">
    <location>
        <begin position="1045"/>
        <end position="1166"/>
    </location>
</feature>
<dbReference type="Gene3D" id="1.20.5.1160">
    <property type="entry name" value="Vasodilator-stimulated phosphoprotein"/>
    <property type="match status" value="1"/>
</dbReference>
<gene>
    <name evidence="7" type="ORF">BEMITA_LOCUS11021</name>
</gene>
<evidence type="ECO:0000256" key="4">
    <source>
        <dbReference type="SAM" id="Coils"/>
    </source>
</evidence>
<dbReference type="PANTHER" id="PTHR18956">
    <property type="entry name" value="HYALURONAN MEDIATED MOTILITY RECEPTOR"/>
    <property type="match status" value="1"/>
</dbReference>
<sequence length="1198" mass="137271">MSFAKAKIHRFNDDVSCAPPPGAYDPKFDDKGKAIPIVIHTSERFKEKKPSDSQSLCSSTESLDSIGSGVAPFRTPQLPRRRIPLTPALSTSKLDRMFSQKKPGNSSSCCDSRLKMESKLKEIEGLKEELKKLEGELVLKQGEKEALEKLHSEHLLKLSDSHTDISAKLHLTTNNLKAAVVELADLKKENDELKSTIKVKQETILSVQAALSEMGLKMSDMKNHYDQEKAKIKQDHLMEYTQQKQLIADLESKMDSERNDYINYINDLNGQISELQEEESSVKSKLTEKEAVAAEIEKKMKEKEAEISALIAEKTQLKNELAELLSAKETIEKPLEALKAELKSKEEEVSALQEQVSYLEQQMHHMKIEKEKIMIDNANTMLELSLKNEERLQTTREAFENRLRALQSNLAEDENNYRGLQTWLADRLESLQENLVSELSTIETNNQAKLDELAGSYSGIESKIKTVRGTLHSRISKYAAESESKYNQIVDRLAGKKKKAEAERDDLKARTESQEMSIKELENNLLMAKKECKSLHVASKNAQAAVEALSSHLEQAGTRIESLQEEKQKLADLLKEKELAYEKLEKCMNELEIALIEETKLIHDRLLNEVEKFKQMAKAQKEMYEEKLDESLKRQLTLEDQINESEVVVNSQSLEIQILKSKLENEDGENAELKEILRNISLKVSEFCSDQNEGIYESKTLICDYLERCLENAKNNVAIIDQLNSSLAEKEATIQKLEASKKELNEKFESLENNSNHLLLQNGEHLEQFAKLKEDVESAQKRIDCLTAEKDCLNSRLSGLKVEIESLNNSNLDKDRTNQALAKELSLKDDTIEIMSRDLAHLNSTLQAQENLLSEANKSLEEKQCEIVDLEASIESYYCKLKEKEDFREQVAEKEQLIKELIKEKKELIEEKNQMMQDYAEKVVYLESLNSEYFEKLQGLESSSQCLEDELKAVRTSNQQLKDENERVIKQLETVQDEKESLKVVVSRSSCNLKMMSEKLTEFNKLEGKIEELESSLKERNENLEEFEKNLAALTTRKNYYKQWAADLQKELSTLESSKRQNEELKKKCSDLETLIGPFRQHLEDYERENKVLESTNEAYQEEKKALLLKFADLLGHQNPKQKIKYINKIIEENNELHKEIERLKKRLRKLQSTEKANVENGLNTVKVDGGGLNPVKVDGSSSPRPAKLEKNPLRERN</sequence>
<dbReference type="KEGG" id="btab:109034732"/>
<accession>A0A9P0AGR0</accession>
<feature type="compositionally biased region" description="Basic and acidic residues" evidence="5">
    <location>
        <begin position="42"/>
        <end position="51"/>
    </location>
</feature>
<dbReference type="GO" id="GO:0005540">
    <property type="term" value="F:hyaluronic acid binding"/>
    <property type="evidence" value="ECO:0007669"/>
    <property type="project" value="InterPro"/>
</dbReference>
<keyword evidence="8" id="KW-1185">Reference proteome</keyword>
<dbReference type="EMBL" id="OU963867">
    <property type="protein sequence ID" value="CAH0392508.1"/>
    <property type="molecule type" value="Genomic_DNA"/>
</dbReference>
<feature type="coiled-coil region" evidence="4">
    <location>
        <begin position="490"/>
        <end position="683"/>
    </location>
</feature>
<feature type="compositionally biased region" description="Basic and acidic residues" evidence="5">
    <location>
        <begin position="1187"/>
        <end position="1198"/>
    </location>
</feature>
<feature type="region of interest" description="Disordered" evidence="5">
    <location>
        <begin position="1162"/>
        <end position="1198"/>
    </location>
</feature>
<reference evidence="7" key="1">
    <citation type="submission" date="2021-12" db="EMBL/GenBank/DDBJ databases">
        <authorList>
            <person name="King R."/>
        </authorList>
    </citation>
    <scope>NUCLEOTIDE SEQUENCE</scope>
</reference>
<keyword evidence="3" id="KW-0206">Cytoskeleton</keyword>
<dbReference type="Pfam" id="PF15908">
    <property type="entry name" value="HMMR_C"/>
    <property type="match status" value="1"/>
</dbReference>
<evidence type="ECO:0000313" key="8">
    <source>
        <dbReference type="Proteomes" id="UP001152759"/>
    </source>
</evidence>
<dbReference type="InterPro" id="IPR026203">
    <property type="entry name" value="IHABP"/>
</dbReference>
<feature type="coiled-coil region" evidence="4">
    <location>
        <begin position="113"/>
        <end position="203"/>
    </location>
</feature>
<dbReference type="AlphaFoldDB" id="A0A9P0AGR0"/>
<evidence type="ECO:0000256" key="3">
    <source>
        <dbReference type="ARBA" id="ARBA00023212"/>
    </source>
</evidence>
<feature type="coiled-coil region" evidence="4">
    <location>
        <begin position="240"/>
        <end position="416"/>
    </location>
</feature>
<evidence type="ECO:0000256" key="2">
    <source>
        <dbReference type="ARBA" id="ARBA00022490"/>
    </source>
</evidence>
<dbReference type="InterPro" id="IPR031794">
    <property type="entry name" value="HMMR_C"/>
</dbReference>
<dbReference type="PANTHER" id="PTHR18956:SF6">
    <property type="entry name" value="HYALURONAN MEDIATED MOTILITY RECEPTOR"/>
    <property type="match status" value="1"/>
</dbReference>
<evidence type="ECO:0000256" key="1">
    <source>
        <dbReference type="ARBA" id="ARBA00004186"/>
    </source>
</evidence>
<keyword evidence="4" id="KW-0175">Coiled coil</keyword>
<keyword evidence="2" id="KW-0963">Cytoplasm</keyword>
<dbReference type="GO" id="GO:0005819">
    <property type="term" value="C:spindle"/>
    <property type="evidence" value="ECO:0007669"/>
    <property type="project" value="UniProtKB-SubCell"/>
</dbReference>
<proteinExistence type="predicted"/>